<comment type="function">
    <text evidence="2">Long-chain fatty alcohol oxidase involved in the omega-oxidation pathway of lipid degradation.</text>
</comment>
<comment type="catalytic activity">
    <reaction evidence="1">
        <text>a long-chain primary fatty alcohol + O2 = a long-chain fatty aldehyde + H2O2</text>
        <dbReference type="Rhea" id="RHEA:22756"/>
        <dbReference type="ChEBI" id="CHEBI:15379"/>
        <dbReference type="ChEBI" id="CHEBI:16240"/>
        <dbReference type="ChEBI" id="CHEBI:17176"/>
        <dbReference type="ChEBI" id="CHEBI:77396"/>
        <dbReference type="EC" id="1.1.3.20"/>
    </reaction>
</comment>
<feature type="active site" description="Proton acceptor" evidence="12">
    <location>
        <position position="740"/>
    </location>
</feature>
<evidence type="ECO:0000256" key="11">
    <source>
        <dbReference type="ARBA" id="ARBA00023136"/>
    </source>
</evidence>
<dbReference type="Pfam" id="PF13450">
    <property type="entry name" value="NAD_binding_8"/>
    <property type="match status" value="1"/>
</dbReference>
<dbReference type="SUPFAM" id="SSF51905">
    <property type="entry name" value="FAD/NAD(P)-binding domain"/>
    <property type="match status" value="1"/>
</dbReference>
<dbReference type="EMBL" id="CM026427">
    <property type="protein sequence ID" value="KAG0568563.1"/>
    <property type="molecule type" value="Genomic_DNA"/>
</dbReference>
<evidence type="ECO:0000256" key="4">
    <source>
        <dbReference type="ARBA" id="ARBA00010790"/>
    </source>
</evidence>
<dbReference type="GO" id="GO:0050660">
    <property type="term" value="F:flavin adenine dinucleotide binding"/>
    <property type="evidence" value="ECO:0007669"/>
    <property type="project" value="InterPro"/>
</dbReference>
<evidence type="ECO:0000259" key="16">
    <source>
        <dbReference type="Pfam" id="PF05199"/>
    </source>
</evidence>
<evidence type="ECO:0000313" key="18">
    <source>
        <dbReference type="Proteomes" id="UP000822688"/>
    </source>
</evidence>
<dbReference type="PANTHER" id="PTHR46056">
    <property type="entry name" value="LONG-CHAIN-ALCOHOL OXIDASE"/>
    <property type="match status" value="1"/>
</dbReference>
<evidence type="ECO:0000256" key="10">
    <source>
        <dbReference type="ARBA" id="ARBA00023002"/>
    </source>
</evidence>
<evidence type="ECO:0000259" key="15">
    <source>
        <dbReference type="Pfam" id="PF00732"/>
    </source>
</evidence>
<keyword evidence="10" id="KW-0560">Oxidoreductase</keyword>
<comment type="similarity">
    <text evidence="4">Belongs to the GMC oxidoreductase family.</text>
</comment>
<evidence type="ECO:0000256" key="6">
    <source>
        <dbReference type="ARBA" id="ARBA00022630"/>
    </source>
</evidence>
<evidence type="ECO:0000256" key="12">
    <source>
        <dbReference type="PIRSR" id="PIRSR028937-1"/>
    </source>
</evidence>
<feature type="region of interest" description="Disordered" evidence="14">
    <location>
        <begin position="1"/>
        <end position="40"/>
    </location>
</feature>
<sequence length="808" mass="87140">MENGGGPSAAIPSIGVHPAAENGVRPEERENGAGDGPKSKLAMAKPVIHAHPSLLKWTPPRKHTLNPAQFEALTAICDTVVPSLAPPFQDGKTYVPMCQGVMAEDVARFYELKASDEDVIDVCAAALLLLMRPPVAKSVLLVLQLLGTGWGTCLLASFARVNTITPQCALLRKFSSLTVRERERVLQGWQCSPLPQFRNLFKALKSVTGWALYSKLDEEGQGVAWKAIGYSGMDSAVRDRVEAEYTKPRPLGDNHIDAMNPGLKSMLVSKGFSIGDEIHDCFKAQAKKLGYSKNDNDINLECDVVIVGSGSGGGVMAAALAQQGFKVVVLEKGQYFAPQEMATTEGPAMLNMFEKMGTLSTDDASVALIAGAVVGGGTAVNWCVSFKTPEHVRNEWANDHGLDMFNSERYDQAMQAVWERLSVQPNVDKHSLQNTVLQEGCKKLGYHHGTLQRNCASDHYCGWCSYGCPSGKKQSTAETWLVDAVNTGNAVILSNCTAEHVFHSPNPNGKKKRKAEGLMATIGNGPSRIFIKANATVVSCGALMTPILLLKSGLTNSNIGKYLRVHPASTTFGYFPEGVGPEGKAYEGGIMTVYSPVTSRKPTEYGALLETGVFHPAVFAAFHPWRSGADGKERLLRHSRTCHITIVTRDKGYGSAKIDNKGFPVFNYHISSYDEETLIAGMVQSLRVLIAAGAVEVGTQQLDGERFKVEGASSEEIEAYLARVKRRGAKGSSCQLASAHQMGSCRMGSGPASSAVDRRGETWEVEGLFVADGSVFPTSSGVNPMVTIQSVAYCTAEHVVQFLKQQRM</sequence>
<organism evidence="17 18">
    <name type="scientific">Ceratodon purpureus</name>
    <name type="common">Fire moss</name>
    <name type="synonym">Dicranum purpureum</name>
    <dbReference type="NCBI Taxonomy" id="3225"/>
    <lineage>
        <taxon>Eukaryota</taxon>
        <taxon>Viridiplantae</taxon>
        <taxon>Streptophyta</taxon>
        <taxon>Embryophyta</taxon>
        <taxon>Bryophyta</taxon>
        <taxon>Bryophytina</taxon>
        <taxon>Bryopsida</taxon>
        <taxon>Dicranidae</taxon>
        <taxon>Pseudoditrichales</taxon>
        <taxon>Ditrichaceae</taxon>
        <taxon>Ceratodon</taxon>
    </lineage>
</organism>
<keyword evidence="8 13" id="KW-0274">FAD</keyword>
<dbReference type="GO" id="GO:0016020">
    <property type="term" value="C:membrane"/>
    <property type="evidence" value="ECO:0007669"/>
    <property type="project" value="UniProtKB-SubCell"/>
</dbReference>
<dbReference type="AlphaFoldDB" id="A0A8T0HAW6"/>
<comment type="caution">
    <text evidence="17">The sequence shown here is derived from an EMBL/GenBank/DDBJ whole genome shotgun (WGS) entry which is preliminary data.</text>
</comment>
<dbReference type="InterPro" id="IPR007867">
    <property type="entry name" value="GMC_OxRtase_C"/>
</dbReference>
<dbReference type="PANTHER" id="PTHR46056:SF12">
    <property type="entry name" value="LONG-CHAIN-ALCOHOL OXIDASE"/>
    <property type="match status" value="1"/>
</dbReference>
<evidence type="ECO:0000313" key="17">
    <source>
        <dbReference type="EMBL" id="KAG0568563.1"/>
    </source>
</evidence>
<dbReference type="GO" id="GO:0046577">
    <property type="term" value="F:long-chain-alcohol oxidase activity"/>
    <property type="evidence" value="ECO:0007669"/>
    <property type="project" value="UniProtKB-EC"/>
</dbReference>
<comment type="subcellular location">
    <subcellularLocation>
        <location evidence="3">Membrane</location>
    </subcellularLocation>
</comment>
<dbReference type="InterPro" id="IPR000172">
    <property type="entry name" value="GMC_OxRdtase_N"/>
</dbReference>
<feature type="domain" description="Glucose-methanol-choline oxidoreductase C-terminal" evidence="16">
    <location>
        <begin position="659"/>
        <end position="792"/>
    </location>
</feature>
<evidence type="ECO:0000256" key="1">
    <source>
        <dbReference type="ARBA" id="ARBA00000920"/>
    </source>
</evidence>
<dbReference type="Pfam" id="PF00732">
    <property type="entry name" value="GMC_oxred_N"/>
    <property type="match status" value="1"/>
</dbReference>
<evidence type="ECO:0000256" key="13">
    <source>
        <dbReference type="PIRSR" id="PIRSR028937-2"/>
    </source>
</evidence>
<proteinExistence type="inferred from homology"/>
<evidence type="ECO:0000256" key="3">
    <source>
        <dbReference type="ARBA" id="ARBA00004370"/>
    </source>
</evidence>
<gene>
    <name evidence="17" type="ORF">KC19_6G029200</name>
</gene>
<evidence type="ECO:0000256" key="9">
    <source>
        <dbReference type="ARBA" id="ARBA00022989"/>
    </source>
</evidence>
<feature type="binding site" evidence="13">
    <location>
        <begin position="302"/>
        <end position="317"/>
    </location>
    <ligand>
        <name>FAD</name>
        <dbReference type="ChEBI" id="CHEBI:57692"/>
    </ligand>
</feature>
<evidence type="ECO:0000256" key="8">
    <source>
        <dbReference type="ARBA" id="ARBA00022827"/>
    </source>
</evidence>
<evidence type="ECO:0000256" key="7">
    <source>
        <dbReference type="ARBA" id="ARBA00022692"/>
    </source>
</evidence>
<evidence type="ECO:0000256" key="14">
    <source>
        <dbReference type="SAM" id="MobiDB-lite"/>
    </source>
</evidence>
<keyword evidence="18" id="KW-1185">Reference proteome</keyword>
<keyword evidence="11" id="KW-0472">Membrane</keyword>
<dbReference type="PIRSF" id="PIRSF028937">
    <property type="entry name" value="Lg_Ch_AO"/>
    <property type="match status" value="1"/>
</dbReference>
<evidence type="ECO:0000256" key="5">
    <source>
        <dbReference type="ARBA" id="ARBA00013125"/>
    </source>
</evidence>
<protein>
    <recommendedName>
        <fullName evidence="5">long-chain-alcohol oxidase</fullName>
        <ecNumber evidence="5">1.1.3.20</ecNumber>
    </recommendedName>
</protein>
<dbReference type="Pfam" id="PF05199">
    <property type="entry name" value="GMC_oxred_C"/>
    <property type="match status" value="1"/>
</dbReference>
<name>A0A8T0HAW6_CERPU</name>
<dbReference type="InterPro" id="IPR012400">
    <property type="entry name" value="Long_Oxdase"/>
</dbReference>
<accession>A0A8T0HAW6</accession>
<evidence type="ECO:0000256" key="2">
    <source>
        <dbReference type="ARBA" id="ARBA00003842"/>
    </source>
</evidence>
<dbReference type="InterPro" id="IPR036188">
    <property type="entry name" value="FAD/NAD-bd_sf"/>
</dbReference>
<keyword evidence="9" id="KW-1133">Transmembrane helix</keyword>
<keyword evidence="6" id="KW-0285">Flavoprotein</keyword>
<feature type="domain" description="Glucose-methanol-choline oxidoreductase N-terminal" evidence="15">
    <location>
        <begin position="351"/>
        <end position="568"/>
    </location>
</feature>
<reference evidence="17 18" key="1">
    <citation type="submission" date="2020-06" db="EMBL/GenBank/DDBJ databases">
        <title>WGS assembly of Ceratodon purpureus strain R40.</title>
        <authorList>
            <person name="Carey S.B."/>
            <person name="Jenkins J."/>
            <person name="Shu S."/>
            <person name="Lovell J.T."/>
            <person name="Sreedasyam A."/>
            <person name="Maumus F."/>
            <person name="Tiley G.P."/>
            <person name="Fernandez-Pozo N."/>
            <person name="Barry K."/>
            <person name="Chen C."/>
            <person name="Wang M."/>
            <person name="Lipzen A."/>
            <person name="Daum C."/>
            <person name="Saski C.A."/>
            <person name="Payton A.C."/>
            <person name="Mcbreen J.C."/>
            <person name="Conrad R.E."/>
            <person name="Kollar L.M."/>
            <person name="Olsson S."/>
            <person name="Huttunen S."/>
            <person name="Landis J.B."/>
            <person name="Wickett N.J."/>
            <person name="Johnson M.G."/>
            <person name="Rensing S.A."/>
            <person name="Grimwood J."/>
            <person name="Schmutz J."/>
            <person name="Mcdaniel S.F."/>
        </authorList>
    </citation>
    <scope>NUCLEOTIDE SEQUENCE [LARGE SCALE GENOMIC DNA]</scope>
    <source>
        <strain evidence="17 18">R40</strain>
    </source>
</reference>
<dbReference type="Proteomes" id="UP000822688">
    <property type="component" value="Chromosome 6"/>
</dbReference>
<keyword evidence="7" id="KW-0812">Transmembrane</keyword>
<dbReference type="EC" id="1.1.3.20" evidence="5"/>
<dbReference type="Gene3D" id="3.50.50.60">
    <property type="entry name" value="FAD/NAD(P)-binding domain"/>
    <property type="match status" value="2"/>
</dbReference>